<accession>A0A0F9WX13</accession>
<dbReference type="EMBL" id="LAZR01000183">
    <property type="protein sequence ID" value="KKN83543.1"/>
    <property type="molecule type" value="Genomic_DNA"/>
</dbReference>
<gene>
    <name evidence="2" type="ORF">LCGC14_0297820</name>
</gene>
<evidence type="ECO:0000313" key="2">
    <source>
        <dbReference type="EMBL" id="KKN83543.1"/>
    </source>
</evidence>
<protein>
    <submittedName>
        <fullName evidence="2">Uncharacterized protein</fullName>
    </submittedName>
</protein>
<comment type="caution">
    <text evidence="2">The sequence shown here is derived from an EMBL/GenBank/DDBJ whole genome shotgun (WGS) entry which is preliminary data.</text>
</comment>
<name>A0A0F9WX13_9ZZZZ</name>
<reference evidence="2" key="1">
    <citation type="journal article" date="2015" name="Nature">
        <title>Complex archaea that bridge the gap between prokaryotes and eukaryotes.</title>
        <authorList>
            <person name="Spang A."/>
            <person name="Saw J.H."/>
            <person name="Jorgensen S.L."/>
            <person name="Zaremba-Niedzwiedzka K."/>
            <person name="Martijn J."/>
            <person name="Lind A.E."/>
            <person name="van Eijk R."/>
            <person name="Schleper C."/>
            <person name="Guy L."/>
            <person name="Ettema T.J."/>
        </authorList>
    </citation>
    <scope>NUCLEOTIDE SEQUENCE</scope>
</reference>
<feature type="transmembrane region" description="Helical" evidence="1">
    <location>
        <begin position="7"/>
        <end position="29"/>
    </location>
</feature>
<evidence type="ECO:0000256" key="1">
    <source>
        <dbReference type="SAM" id="Phobius"/>
    </source>
</evidence>
<keyword evidence="1" id="KW-0472">Membrane</keyword>
<proteinExistence type="predicted"/>
<sequence length="177" mass="20034">MKLKHRIFLGILAVVILIISLSVFLNSVFELIDYLNTPEAARGSSVPNTNLILTDTNLVSVNHQNIRAQSDVPTLATIETAIPYYWWRESRCGQDPNSKPGIVGPAGEQGGYQVTPGFIQFVWDTWGYAINPLDNRSCIIGITLWLSRYAQKAGVRTLEEYYDLYRLGYKGYMRTLR</sequence>
<dbReference type="AlphaFoldDB" id="A0A0F9WX13"/>
<keyword evidence="1" id="KW-1133">Transmembrane helix</keyword>
<keyword evidence="1" id="KW-0812">Transmembrane</keyword>
<organism evidence="2">
    <name type="scientific">marine sediment metagenome</name>
    <dbReference type="NCBI Taxonomy" id="412755"/>
    <lineage>
        <taxon>unclassified sequences</taxon>
        <taxon>metagenomes</taxon>
        <taxon>ecological metagenomes</taxon>
    </lineage>
</organism>